<gene>
    <name evidence="2" type="ORF">M0R45_002325</name>
</gene>
<keyword evidence="3" id="KW-1185">Reference proteome</keyword>
<organism evidence="2 3">
    <name type="scientific">Rubus argutus</name>
    <name type="common">Southern blackberry</name>
    <dbReference type="NCBI Taxonomy" id="59490"/>
    <lineage>
        <taxon>Eukaryota</taxon>
        <taxon>Viridiplantae</taxon>
        <taxon>Streptophyta</taxon>
        <taxon>Embryophyta</taxon>
        <taxon>Tracheophyta</taxon>
        <taxon>Spermatophyta</taxon>
        <taxon>Magnoliopsida</taxon>
        <taxon>eudicotyledons</taxon>
        <taxon>Gunneridae</taxon>
        <taxon>Pentapetalae</taxon>
        <taxon>rosids</taxon>
        <taxon>fabids</taxon>
        <taxon>Rosales</taxon>
        <taxon>Rosaceae</taxon>
        <taxon>Rosoideae</taxon>
        <taxon>Rosoideae incertae sedis</taxon>
        <taxon>Rubus</taxon>
    </lineage>
</organism>
<sequence length="306" mass="33548">MQLPTAIKHHSHPHHHGLTSLQLQPMASSNCLIQTKNLQKRNWKSKEKEKGAQPRTTPCQSARAFSYTHGTAVKFPALPSPRRRRTQATHVAHHINPCKPNRSSLPASPPSAMAAAQSIQFHHTCNYKFQNRTNRKNSKKKRKARVQPPARKLPSPRSHLVAAARVVLIPLPATSSTAVKFPALPSPRRLHPSHPRRHTARAPHSARPQAAPPSIQATPPCPESNPSGPCSRDAATMPMPEYPCRAQPCALPHQNPRRRPSSLIQYSPTSPPICSLVGAVKTTPPSISIAAAGRRNGDAKNEMKQN</sequence>
<protein>
    <submittedName>
        <fullName evidence="2">Uncharacterized protein</fullName>
    </submittedName>
</protein>
<feature type="region of interest" description="Disordered" evidence="1">
    <location>
        <begin position="129"/>
        <end position="158"/>
    </location>
</feature>
<name>A0AAW1VDA4_RUBAR</name>
<reference evidence="2 3" key="1">
    <citation type="journal article" date="2023" name="G3 (Bethesda)">
        <title>A chromosome-length genome assembly and annotation of blackberry (Rubus argutus, cv. 'Hillquist').</title>
        <authorList>
            <person name="Bruna T."/>
            <person name="Aryal R."/>
            <person name="Dudchenko O."/>
            <person name="Sargent D.J."/>
            <person name="Mead D."/>
            <person name="Buti M."/>
            <person name="Cavallini A."/>
            <person name="Hytonen T."/>
            <person name="Andres J."/>
            <person name="Pham M."/>
            <person name="Weisz D."/>
            <person name="Mascagni F."/>
            <person name="Usai G."/>
            <person name="Natali L."/>
            <person name="Bassil N."/>
            <person name="Fernandez G.E."/>
            <person name="Lomsadze A."/>
            <person name="Armour M."/>
            <person name="Olukolu B."/>
            <person name="Poorten T."/>
            <person name="Britton C."/>
            <person name="Davik J."/>
            <person name="Ashrafi H."/>
            <person name="Aiden E.L."/>
            <person name="Borodovsky M."/>
            <person name="Worthington M."/>
        </authorList>
    </citation>
    <scope>NUCLEOTIDE SEQUENCE [LARGE SCALE GENOMIC DNA]</scope>
    <source>
        <strain evidence="2">PI 553951</strain>
    </source>
</reference>
<feature type="compositionally biased region" description="Basic residues" evidence="1">
    <location>
        <begin position="188"/>
        <end position="201"/>
    </location>
</feature>
<feature type="region of interest" description="Disordered" evidence="1">
    <location>
        <begin position="178"/>
        <end position="267"/>
    </location>
</feature>
<accession>A0AAW1VDA4</accession>
<proteinExistence type="predicted"/>
<evidence type="ECO:0000313" key="3">
    <source>
        <dbReference type="Proteomes" id="UP001457282"/>
    </source>
</evidence>
<feature type="region of interest" description="Disordered" evidence="1">
    <location>
        <begin position="37"/>
        <end position="58"/>
    </location>
</feature>
<feature type="region of interest" description="Disordered" evidence="1">
    <location>
        <begin position="95"/>
        <end position="116"/>
    </location>
</feature>
<dbReference type="EMBL" id="JBEDUW010000343">
    <property type="protein sequence ID" value="KAK9901009.1"/>
    <property type="molecule type" value="Genomic_DNA"/>
</dbReference>
<evidence type="ECO:0000313" key="2">
    <source>
        <dbReference type="EMBL" id="KAK9901009.1"/>
    </source>
</evidence>
<dbReference type="AlphaFoldDB" id="A0AAW1VDA4"/>
<feature type="compositionally biased region" description="Basic residues" evidence="1">
    <location>
        <begin position="133"/>
        <end position="145"/>
    </location>
</feature>
<comment type="caution">
    <text evidence="2">The sequence shown here is derived from an EMBL/GenBank/DDBJ whole genome shotgun (WGS) entry which is preliminary data.</text>
</comment>
<feature type="compositionally biased region" description="Low complexity" evidence="1">
    <location>
        <begin position="103"/>
        <end position="116"/>
    </location>
</feature>
<evidence type="ECO:0000256" key="1">
    <source>
        <dbReference type="SAM" id="MobiDB-lite"/>
    </source>
</evidence>
<dbReference type="Proteomes" id="UP001457282">
    <property type="component" value="Unassembled WGS sequence"/>
</dbReference>